<keyword evidence="2" id="KW-0813">Transport</keyword>
<dbReference type="FunFam" id="3.40.50.300:FF:000221">
    <property type="entry name" value="Multidrug ABC transporter ATP-binding protein"/>
    <property type="match status" value="1"/>
</dbReference>
<evidence type="ECO:0000256" key="1">
    <source>
        <dbReference type="ARBA" id="ARBA00004651"/>
    </source>
</evidence>
<sequence>MKVMVFEKLQSEKIDQVRQTLQTSWRMLVLVFKFEPWLFSGTALFSIVPAIIPFVNFYIYKLIIDLVVASFSGQNIDFQRLYFLIGLRVATFFIQDASFRTQDFLHRLLWTKMPIYFNQMVFGKTSSLDIHYFENPKFRDLLEKVRDAAVWRPQQLVEFSFMWMQSLVQVLIAFGAIAKLNIFLVVLVAAVSIPEFLNQTQQSKLSWGVWGNHSPHRKKFWYLSGLLQNSWTIKELKIFRLAKVFLGEVKHLQEKFYSDMSKLAKQNFGFGLTFNALSTAVFVGVEVFVILEAIAKRITVGDINFYTGVVSNFQNGLGGLFRNMNGIFENSLYVKSLFELLDTEPIIKIAEHPKKIDYRKTPLIEIKNISFTYPDSKDKIFSDFSLTINPGEKIALVGENGVGKTTLIKLLARFYDVDSGEILINGINIKNLDLESWYNALGVLFQDFNKYEYPVKDNIAFGKIFDNVGLGKIKEAAKMAGADSMIKSFDEGYDQMLGKTFEKGKDLSGGQWQKIALARAFLRNAPVLILDEPTASLDAKAESEVFNRVEKLSRDKTVIIISHRFSTVRNADKIYVIEKGKIMESGNHQELMAKNGQYATLFKLQAKGYQ</sequence>
<protein>
    <recommendedName>
        <fullName evidence="10">ABC transporter domain-containing protein</fullName>
    </recommendedName>
</protein>
<evidence type="ECO:0000256" key="5">
    <source>
        <dbReference type="ARBA" id="ARBA00022741"/>
    </source>
</evidence>
<feature type="domain" description="ABC transporter" evidence="10">
    <location>
        <begin position="364"/>
        <end position="604"/>
    </location>
</feature>
<keyword evidence="3" id="KW-1003">Cell membrane</keyword>
<comment type="caution">
    <text evidence="11">The sequence shown here is derived from an EMBL/GenBank/DDBJ whole genome shotgun (WGS) entry which is preliminary data.</text>
</comment>
<dbReference type="Proteomes" id="UP000177135">
    <property type="component" value="Unassembled WGS sequence"/>
</dbReference>
<feature type="transmembrane region" description="Helical" evidence="9">
    <location>
        <begin position="167"/>
        <end position="193"/>
    </location>
</feature>
<dbReference type="Gene3D" id="1.20.1560.10">
    <property type="entry name" value="ABC transporter type 1, transmembrane domain"/>
    <property type="match status" value="1"/>
</dbReference>
<proteinExistence type="predicted"/>
<dbReference type="InterPro" id="IPR003439">
    <property type="entry name" value="ABC_transporter-like_ATP-bd"/>
</dbReference>
<dbReference type="AlphaFoldDB" id="A0A1F5N2E3"/>
<dbReference type="EMBL" id="MFEC01000005">
    <property type="protein sequence ID" value="OGE71806.1"/>
    <property type="molecule type" value="Genomic_DNA"/>
</dbReference>
<dbReference type="InterPro" id="IPR039421">
    <property type="entry name" value="Type_1_exporter"/>
</dbReference>
<name>A0A1F5N2E3_9BACT</name>
<evidence type="ECO:0000256" key="8">
    <source>
        <dbReference type="ARBA" id="ARBA00023136"/>
    </source>
</evidence>
<dbReference type="GO" id="GO:0015421">
    <property type="term" value="F:ABC-type oligopeptide transporter activity"/>
    <property type="evidence" value="ECO:0007669"/>
    <property type="project" value="TreeGrafter"/>
</dbReference>
<dbReference type="InterPro" id="IPR027417">
    <property type="entry name" value="P-loop_NTPase"/>
</dbReference>
<dbReference type="GO" id="GO:0005524">
    <property type="term" value="F:ATP binding"/>
    <property type="evidence" value="ECO:0007669"/>
    <property type="project" value="UniProtKB-KW"/>
</dbReference>
<organism evidence="11 12">
    <name type="scientific">Candidatus Daviesbacteria bacterium RIFOXYD1_FULL_41_10</name>
    <dbReference type="NCBI Taxonomy" id="1797801"/>
    <lineage>
        <taxon>Bacteria</taxon>
        <taxon>Candidatus Daviesiibacteriota</taxon>
    </lineage>
</organism>
<gene>
    <name evidence="11" type="ORF">A2617_00920</name>
</gene>
<feature type="transmembrane region" description="Helical" evidence="9">
    <location>
        <begin position="268"/>
        <end position="291"/>
    </location>
</feature>
<evidence type="ECO:0000256" key="4">
    <source>
        <dbReference type="ARBA" id="ARBA00022692"/>
    </source>
</evidence>
<feature type="transmembrane region" description="Helical" evidence="9">
    <location>
        <begin position="37"/>
        <end position="60"/>
    </location>
</feature>
<dbReference type="SMART" id="SM00382">
    <property type="entry name" value="AAA"/>
    <property type="match status" value="1"/>
</dbReference>
<evidence type="ECO:0000313" key="12">
    <source>
        <dbReference type="Proteomes" id="UP000177135"/>
    </source>
</evidence>
<dbReference type="SUPFAM" id="SSF52540">
    <property type="entry name" value="P-loop containing nucleoside triphosphate hydrolases"/>
    <property type="match status" value="1"/>
</dbReference>
<dbReference type="Gene3D" id="3.40.50.300">
    <property type="entry name" value="P-loop containing nucleotide triphosphate hydrolases"/>
    <property type="match status" value="1"/>
</dbReference>
<keyword evidence="5" id="KW-0547">Nucleotide-binding</keyword>
<dbReference type="SUPFAM" id="SSF90123">
    <property type="entry name" value="ABC transporter transmembrane region"/>
    <property type="match status" value="1"/>
</dbReference>
<keyword evidence="6" id="KW-0067">ATP-binding</keyword>
<dbReference type="Pfam" id="PF00005">
    <property type="entry name" value="ABC_tran"/>
    <property type="match status" value="1"/>
</dbReference>
<evidence type="ECO:0000313" key="11">
    <source>
        <dbReference type="EMBL" id="OGE71806.1"/>
    </source>
</evidence>
<accession>A0A1F5N2E3</accession>
<keyword evidence="8 9" id="KW-0472">Membrane</keyword>
<keyword evidence="4 9" id="KW-0812">Transmembrane</keyword>
<evidence type="ECO:0000256" key="2">
    <source>
        <dbReference type="ARBA" id="ARBA00022448"/>
    </source>
</evidence>
<dbReference type="PANTHER" id="PTHR43394:SF1">
    <property type="entry name" value="ATP-BINDING CASSETTE SUB-FAMILY B MEMBER 10, MITOCHONDRIAL"/>
    <property type="match status" value="1"/>
</dbReference>
<feature type="transmembrane region" description="Helical" evidence="9">
    <location>
        <begin position="81"/>
        <end position="99"/>
    </location>
</feature>
<evidence type="ECO:0000256" key="3">
    <source>
        <dbReference type="ARBA" id="ARBA00022475"/>
    </source>
</evidence>
<evidence type="ECO:0000256" key="9">
    <source>
        <dbReference type="SAM" id="Phobius"/>
    </source>
</evidence>
<dbReference type="PROSITE" id="PS00211">
    <property type="entry name" value="ABC_TRANSPORTER_1"/>
    <property type="match status" value="1"/>
</dbReference>
<dbReference type="GO" id="GO:0005886">
    <property type="term" value="C:plasma membrane"/>
    <property type="evidence" value="ECO:0007669"/>
    <property type="project" value="UniProtKB-SubCell"/>
</dbReference>
<evidence type="ECO:0000256" key="7">
    <source>
        <dbReference type="ARBA" id="ARBA00022989"/>
    </source>
</evidence>
<evidence type="ECO:0000259" key="10">
    <source>
        <dbReference type="PROSITE" id="PS50893"/>
    </source>
</evidence>
<dbReference type="PROSITE" id="PS50893">
    <property type="entry name" value="ABC_TRANSPORTER_2"/>
    <property type="match status" value="1"/>
</dbReference>
<dbReference type="PANTHER" id="PTHR43394">
    <property type="entry name" value="ATP-DEPENDENT PERMEASE MDL1, MITOCHONDRIAL"/>
    <property type="match status" value="1"/>
</dbReference>
<dbReference type="GO" id="GO:0016887">
    <property type="term" value="F:ATP hydrolysis activity"/>
    <property type="evidence" value="ECO:0007669"/>
    <property type="project" value="InterPro"/>
</dbReference>
<reference evidence="11 12" key="1">
    <citation type="journal article" date="2016" name="Nat. Commun.">
        <title>Thousands of microbial genomes shed light on interconnected biogeochemical processes in an aquifer system.</title>
        <authorList>
            <person name="Anantharaman K."/>
            <person name="Brown C.T."/>
            <person name="Hug L.A."/>
            <person name="Sharon I."/>
            <person name="Castelle C.J."/>
            <person name="Probst A.J."/>
            <person name="Thomas B.C."/>
            <person name="Singh A."/>
            <person name="Wilkins M.J."/>
            <person name="Karaoz U."/>
            <person name="Brodie E.L."/>
            <person name="Williams K.H."/>
            <person name="Hubbard S.S."/>
            <person name="Banfield J.F."/>
        </authorList>
    </citation>
    <scope>NUCLEOTIDE SEQUENCE [LARGE SCALE GENOMIC DNA]</scope>
</reference>
<evidence type="ECO:0000256" key="6">
    <source>
        <dbReference type="ARBA" id="ARBA00022840"/>
    </source>
</evidence>
<comment type="subcellular location">
    <subcellularLocation>
        <location evidence="1">Cell membrane</location>
        <topology evidence="1">Multi-pass membrane protein</topology>
    </subcellularLocation>
</comment>
<dbReference type="InterPro" id="IPR003593">
    <property type="entry name" value="AAA+_ATPase"/>
</dbReference>
<dbReference type="InterPro" id="IPR036640">
    <property type="entry name" value="ABC1_TM_sf"/>
</dbReference>
<keyword evidence="7 9" id="KW-1133">Transmembrane helix</keyword>
<dbReference type="InterPro" id="IPR017871">
    <property type="entry name" value="ABC_transporter-like_CS"/>
</dbReference>